<accession>A0A1Y1ZJS7</accession>
<proteinExistence type="predicted"/>
<dbReference type="AlphaFoldDB" id="A0A1Y1ZJS7"/>
<comment type="caution">
    <text evidence="3">The sequence shown here is derived from an EMBL/GenBank/DDBJ whole genome shotgun (WGS) entry which is preliminary data.</text>
</comment>
<protein>
    <recommendedName>
        <fullName evidence="2">Plasmid pRiA4b Orf3-like domain-containing protein</fullName>
    </recommendedName>
</protein>
<organism evidence="3 4">
    <name type="scientific">Clohesyomyces aquaticus</name>
    <dbReference type="NCBI Taxonomy" id="1231657"/>
    <lineage>
        <taxon>Eukaryota</taxon>
        <taxon>Fungi</taxon>
        <taxon>Dikarya</taxon>
        <taxon>Ascomycota</taxon>
        <taxon>Pezizomycotina</taxon>
        <taxon>Dothideomycetes</taxon>
        <taxon>Pleosporomycetidae</taxon>
        <taxon>Pleosporales</taxon>
        <taxon>Lindgomycetaceae</taxon>
        <taxon>Clohesyomyces</taxon>
    </lineage>
</organism>
<evidence type="ECO:0000259" key="2">
    <source>
        <dbReference type="Pfam" id="PF07929"/>
    </source>
</evidence>
<reference evidence="3 4" key="1">
    <citation type="submission" date="2016-07" db="EMBL/GenBank/DDBJ databases">
        <title>Pervasive Adenine N6-methylation of Active Genes in Fungi.</title>
        <authorList>
            <consortium name="DOE Joint Genome Institute"/>
            <person name="Mondo S.J."/>
            <person name="Dannebaum R.O."/>
            <person name="Kuo R.C."/>
            <person name="Labutti K."/>
            <person name="Haridas S."/>
            <person name="Kuo A."/>
            <person name="Salamov A."/>
            <person name="Ahrendt S.R."/>
            <person name="Lipzen A."/>
            <person name="Sullivan W."/>
            <person name="Andreopoulos W.B."/>
            <person name="Clum A."/>
            <person name="Lindquist E."/>
            <person name="Daum C."/>
            <person name="Ramamoorthy G.K."/>
            <person name="Gryganskyi A."/>
            <person name="Culley D."/>
            <person name="Magnuson J.K."/>
            <person name="James T.Y."/>
            <person name="O'Malley M.A."/>
            <person name="Stajich J.E."/>
            <person name="Spatafora J.W."/>
            <person name="Visel A."/>
            <person name="Grigoriev I.V."/>
        </authorList>
    </citation>
    <scope>NUCLEOTIDE SEQUENCE [LARGE SCALE GENOMIC DNA]</scope>
    <source>
        <strain evidence="3 4">CBS 115471</strain>
    </source>
</reference>
<keyword evidence="4" id="KW-1185">Reference proteome</keyword>
<dbReference type="Gene3D" id="3.10.290.30">
    <property type="entry name" value="MM3350-like"/>
    <property type="match status" value="1"/>
</dbReference>
<gene>
    <name evidence="3" type="ORF">BCR34DRAFT_615172</name>
</gene>
<feature type="compositionally biased region" description="Low complexity" evidence="1">
    <location>
        <begin position="349"/>
        <end position="362"/>
    </location>
</feature>
<dbReference type="EMBL" id="MCFA01000072">
    <property type="protein sequence ID" value="ORY10476.1"/>
    <property type="molecule type" value="Genomic_DNA"/>
</dbReference>
<name>A0A1Y1ZJS7_9PLEO</name>
<dbReference type="STRING" id="1231657.A0A1Y1ZJS7"/>
<dbReference type="InterPro" id="IPR024047">
    <property type="entry name" value="MM3350-like_sf"/>
</dbReference>
<evidence type="ECO:0000256" key="1">
    <source>
        <dbReference type="SAM" id="MobiDB-lite"/>
    </source>
</evidence>
<dbReference type="Proteomes" id="UP000193144">
    <property type="component" value="Unassembled WGS sequence"/>
</dbReference>
<dbReference type="SUPFAM" id="SSF159941">
    <property type="entry name" value="MM3350-like"/>
    <property type="match status" value="1"/>
</dbReference>
<feature type="domain" description="Plasmid pRiA4b Orf3-like" evidence="2">
    <location>
        <begin position="141"/>
        <end position="188"/>
    </location>
</feature>
<dbReference type="InterPro" id="IPR012912">
    <property type="entry name" value="Plasmid_pRiA4b_Orf3-like"/>
</dbReference>
<sequence>MSTINQLTEENLQLHQYYQHSYLSENIPSWSPPPRRHRPSFLPRSPTFDRLIRNAATSHMHPSSFLRNLRRNSDNGIGLATTQPQCGISLDPDMYSQPNSLHSSLSCHATSVNTGTGPPQTPPCPEVNYVMSFQLRSDVISATSPDVVRVLSLPSTTTFHNLHKALRIAFGWQDKYSYSFTVFSETQDRRNSVKSGDGMSISFLGNGPRKYLCRIYDPKLPDEVMRADSSIERRRWRRENLADKVPVFHVLEDRSLAEETLEYTHINSNSTCFPLYITLEGRELRPPNRESVLNLNPSITNGICCLSGSGPTFPQEPELPTLRKTFPMASPTIAELEPGDDAKPPAARSLELSPTSEPESLEGAGESRPLACRKTFPVINPTREEVSRNDDARELTMRYLEFSRASDMSHIELEVERRWSAVEVNARLEATGL</sequence>
<evidence type="ECO:0000313" key="3">
    <source>
        <dbReference type="EMBL" id="ORY10476.1"/>
    </source>
</evidence>
<dbReference type="OrthoDB" id="245563at2759"/>
<dbReference type="Pfam" id="PF07929">
    <property type="entry name" value="PRiA4_ORF3"/>
    <property type="match status" value="1"/>
</dbReference>
<feature type="region of interest" description="Disordered" evidence="1">
    <location>
        <begin position="333"/>
        <end position="367"/>
    </location>
</feature>
<feature type="region of interest" description="Disordered" evidence="1">
    <location>
        <begin position="26"/>
        <end position="45"/>
    </location>
</feature>
<evidence type="ECO:0000313" key="4">
    <source>
        <dbReference type="Proteomes" id="UP000193144"/>
    </source>
</evidence>